<dbReference type="EMBL" id="DRNF01000167">
    <property type="protein sequence ID" value="HHJ80507.1"/>
    <property type="molecule type" value="Genomic_DNA"/>
</dbReference>
<evidence type="ECO:0000313" key="1">
    <source>
        <dbReference type="EMBL" id="HHJ80507.1"/>
    </source>
</evidence>
<dbReference type="AlphaFoldDB" id="A0A832J393"/>
<accession>A0A832J393</accession>
<protein>
    <submittedName>
        <fullName evidence="1">Uncharacterized protein</fullName>
    </submittedName>
</protein>
<name>A0A832J393_9GAMM</name>
<feature type="non-terminal residue" evidence="1">
    <location>
        <position position="91"/>
    </location>
</feature>
<dbReference type="Proteomes" id="UP000885832">
    <property type="component" value="Unassembled WGS sequence"/>
</dbReference>
<organism evidence="1">
    <name type="scientific">Candidatus Tenderia electrophaga</name>
    <dbReference type="NCBI Taxonomy" id="1748243"/>
    <lineage>
        <taxon>Bacteria</taxon>
        <taxon>Pseudomonadati</taxon>
        <taxon>Pseudomonadota</taxon>
        <taxon>Gammaproteobacteria</taxon>
        <taxon>Candidatus Tenderiales</taxon>
        <taxon>Candidatus Tenderiaceae</taxon>
        <taxon>Candidatus Tenderia</taxon>
    </lineage>
</organism>
<sequence length="91" mass="10257">MSNIVIEATTTAQWQRLVCEAEANANLQLDETLESYLTFTLMRFSQRPELTNSIMALEFLDGIQTQGQQQHGQLRDVGDKCLLLSGLFPHS</sequence>
<proteinExistence type="predicted"/>
<reference evidence="1" key="1">
    <citation type="journal article" date="2020" name="mSystems">
        <title>Genome- and Community-Level Interaction Insights into Carbon Utilization and Element Cycling Functions of Hydrothermarchaeota in Hydrothermal Sediment.</title>
        <authorList>
            <person name="Zhou Z."/>
            <person name="Liu Y."/>
            <person name="Xu W."/>
            <person name="Pan J."/>
            <person name="Luo Z.H."/>
            <person name="Li M."/>
        </authorList>
    </citation>
    <scope>NUCLEOTIDE SEQUENCE [LARGE SCALE GENOMIC DNA]</scope>
    <source>
        <strain evidence="1">HyVt-505</strain>
    </source>
</reference>
<comment type="caution">
    <text evidence="1">The sequence shown here is derived from an EMBL/GenBank/DDBJ whole genome shotgun (WGS) entry which is preliminary data.</text>
</comment>
<gene>
    <name evidence="1" type="ORF">ENJ65_02620</name>
</gene>